<protein>
    <submittedName>
        <fullName evidence="4">Putative NmrA-like family domain-containing protein 1</fullName>
    </submittedName>
</protein>
<evidence type="ECO:0000256" key="2">
    <source>
        <dbReference type="ARBA" id="ARBA00022857"/>
    </source>
</evidence>
<name>A0A2J6S737_HYAVF</name>
<evidence type="ECO:0000256" key="1">
    <source>
        <dbReference type="ARBA" id="ARBA00006328"/>
    </source>
</evidence>
<accession>A0A2J6S737</accession>
<dbReference type="SUPFAM" id="SSF51735">
    <property type="entry name" value="NAD(P)-binding Rossmann-fold domains"/>
    <property type="match status" value="1"/>
</dbReference>
<organism evidence="4 5">
    <name type="scientific">Hyaloscypha variabilis (strain UAMH 11265 / GT02V1 / F)</name>
    <name type="common">Meliniomyces variabilis</name>
    <dbReference type="NCBI Taxonomy" id="1149755"/>
    <lineage>
        <taxon>Eukaryota</taxon>
        <taxon>Fungi</taxon>
        <taxon>Dikarya</taxon>
        <taxon>Ascomycota</taxon>
        <taxon>Pezizomycotina</taxon>
        <taxon>Leotiomycetes</taxon>
        <taxon>Helotiales</taxon>
        <taxon>Hyaloscyphaceae</taxon>
        <taxon>Hyaloscypha</taxon>
        <taxon>Hyaloscypha variabilis</taxon>
    </lineage>
</organism>
<dbReference type="Pfam" id="PF05368">
    <property type="entry name" value="NmrA"/>
    <property type="match status" value="1"/>
</dbReference>
<dbReference type="PANTHER" id="PTHR42748">
    <property type="entry name" value="NITROGEN METABOLITE REPRESSION PROTEIN NMRA FAMILY MEMBER"/>
    <property type="match status" value="1"/>
</dbReference>
<gene>
    <name evidence="4" type="ORF">L207DRAFT_418318</name>
</gene>
<feature type="domain" description="NmrA-like" evidence="3">
    <location>
        <begin position="7"/>
        <end position="272"/>
    </location>
</feature>
<dbReference type="PANTHER" id="PTHR42748:SF7">
    <property type="entry name" value="NMRA LIKE REDOX SENSOR 1-RELATED"/>
    <property type="match status" value="1"/>
</dbReference>
<dbReference type="GO" id="GO:0005634">
    <property type="term" value="C:nucleus"/>
    <property type="evidence" value="ECO:0007669"/>
    <property type="project" value="TreeGrafter"/>
</dbReference>
<dbReference type="Gene3D" id="3.90.25.10">
    <property type="entry name" value="UDP-galactose 4-epimerase, domain 1"/>
    <property type="match status" value="1"/>
</dbReference>
<dbReference type="OrthoDB" id="9997102at2759"/>
<dbReference type="CDD" id="cd05251">
    <property type="entry name" value="NmrA_like_SDR_a"/>
    <property type="match status" value="1"/>
</dbReference>
<dbReference type="AlphaFoldDB" id="A0A2J6S737"/>
<dbReference type="InterPro" id="IPR036291">
    <property type="entry name" value="NAD(P)-bd_dom_sf"/>
</dbReference>
<evidence type="ECO:0000259" key="3">
    <source>
        <dbReference type="Pfam" id="PF05368"/>
    </source>
</evidence>
<dbReference type="Gene3D" id="3.40.50.720">
    <property type="entry name" value="NAD(P)-binding Rossmann-like Domain"/>
    <property type="match status" value="1"/>
</dbReference>
<keyword evidence="2" id="KW-0521">NADP</keyword>
<proteinExistence type="inferred from homology"/>
<dbReference type="EMBL" id="KZ613939">
    <property type="protein sequence ID" value="PMD46571.1"/>
    <property type="molecule type" value="Genomic_DNA"/>
</dbReference>
<reference evidence="4 5" key="1">
    <citation type="submission" date="2016-04" db="EMBL/GenBank/DDBJ databases">
        <title>A degradative enzymes factory behind the ericoid mycorrhizal symbiosis.</title>
        <authorList>
            <consortium name="DOE Joint Genome Institute"/>
            <person name="Martino E."/>
            <person name="Morin E."/>
            <person name="Grelet G."/>
            <person name="Kuo A."/>
            <person name="Kohler A."/>
            <person name="Daghino S."/>
            <person name="Barry K."/>
            <person name="Choi C."/>
            <person name="Cichocki N."/>
            <person name="Clum A."/>
            <person name="Copeland A."/>
            <person name="Hainaut M."/>
            <person name="Haridas S."/>
            <person name="Labutti K."/>
            <person name="Lindquist E."/>
            <person name="Lipzen A."/>
            <person name="Khouja H.-R."/>
            <person name="Murat C."/>
            <person name="Ohm R."/>
            <person name="Olson A."/>
            <person name="Spatafora J."/>
            <person name="Veneault-Fourrey C."/>
            <person name="Henrissat B."/>
            <person name="Grigoriev I."/>
            <person name="Martin F."/>
            <person name="Perotto S."/>
        </authorList>
    </citation>
    <scope>NUCLEOTIDE SEQUENCE [LARGE SCALE GENOMIC DNA]</scope>
    <source>
        <strain evidence="4 5">F</strain>
    </source>
</reference>
<dbReference type="STRING" id="1149755.A0A2J6S737"/>
<sequence length="297" mass="32232">MPPLPTSRKILVTGATGKQGGAVIEALIASKAPFQILALTRNASKAQSLASKPNVTVVEGDILNPTAIFEANKPIYGVLSVTVPGKEGAEEAQAKPLIDESIKNGVEHFVFTSVERGGNENSEKNPTNVAHFASKHRIEEYLKENSGNGSKMSYTILRPVAFMDNLSPGFYGKAFASMWGGLGDTPLQLISVHDIGLFGARAFTDPSFKNREIGLAGDELTLSQAQKVFKDTLGQDLPETYGFVGSGIKYMVSEVGTMFKWFKDVGYGVDIQALRKEEPRLQNLSTWLKESSKFPKE</sequence>
<dbReference type="Proteomes" id="UP000235786">
    <property type="component" value="Unassembled WGS sequence"/>
</dbReference>
<evidence type="ECO:0000313" key="4">
    <source>
        <dbReference type="EMBL" id="PMD46571.1"/>
    </source>
</evidence>
<evidence type="ECO:0000313" key="5">
    <source>
        <dbReference type="Proteomes" id="UP000235786"/>
    </source>
</evidence>
<comment type="similarity">
    <text evidence="1">Belongs to the NmrA-type oxidoreductase family.</text>
</comment>
<keyword evidence="5" id="KW-1185">Reference proteome</keyword>
<dbReference type="InterPro" id="IPR008030">
    <property type="entry name" value="NmrA-like"/>
</dbReference>
<dbReference type="InterPro" id="IPR051164">
    <property type="entry name" value="NmrA-like_oxidored"/>
</dbReference>